<protein>
    <submittedName>
        <fullName evidence="1">Uncharacterized protein</fullName>
    </submittedName>
</protein>
<name>A0A1G4IDH8_TRYEQ</name>
<reference evidence="1" key="1">
    <citation type="submission" date="2016-09" db="EMBL/GenBank/DDBJ databases">
        <authorList>
            <person name="Hebert L."/>
            <person name="Moumen B."/>
        </authorList>
    </citation>
    <scope>NUCLEOTIDE SEQUENCE [LARGE SCALE GENOMIC DNA]</scope>
    <source>
        <strain evidence="1">OVI</strain>
    </source>
</reference>
<proteinExistence type="predicted"/>
<evidence type="ECO:0000313" key="1">
    <source>
        <dbReference type="EMBL" id="SCU70329.1"/>
    </source>
</evidence>
<dbReference type="VEuPathDB" id="TriTrypDB:TEOVI_000190200"/>
<dbReference type="RefSeq" id="XP_067081162.1">
    <property type="nucleotide sequence ID" value="XM_067225061.1"/>
</dbReference>
<dbReference type="EMBL" id="CZPT02001412">
    <property type="protein sequence ID" value="SCU70329.1"/>
    <property type="molecule type" value="Genomic_DNA"/>
</dbReference>
<sequence>MPLLLRLCLRIVDPDGAEMMMWLSYSVISTTTASDVIRFAQRTVCERLGASLAAPVGELTLCIRDIFMRFVAVGTLASSKNEVPITTMRFFEELLRANRENRSSSSMCMGGDGAWQKFIVIQGALAPTKVLRHLDVPKSAGTTHPSCRCQIVEVPSELGREPLSVDDPLGTSRNSLVSYTNETAFASPKLEVNDNDDSVVINSSASEMRDSMSVDVRHVSVEGEQHTITLRAADLQSLETALLKCCEDLGPKAGYELEPSRMRLMYSTEENTQSFPVETDMVLKQTLENPNVTCLSLVERSQVSNSASDTATLSERTGLARTRREPIDDSSHEPFADVTPMELRRNACVIPGATPKKPLILKHVDTVPPLPAFSSLNDLSPVENSFRPMKANGKRRTSDLVKGDITGSNSELASFHRDMDEALGYYYRIVEENNRSIGMLQHQVSSLTNELKGYNNAEQDCKSLEKILERLRMNVGRGESRQKGLLQELDEL</sequence>
<comment type="caution">
    <text evidence="1">The sequence shown here is derived from an EMBL/GenBank/DDBJ whole genome shotgun (WGS) entry which is preliminary data.</text>
</comment>
<accession>A0A1G4IDH8</accession>
<dbReference type="Proteomes" id="UP000195570">
    <property type="component" value="Unassembled WGS sequence"/>
</dbReference>
<dbReference type="AlphaFoldDB" id="A0A1G4IDH8"/>
<gene>
    <name evidence="1" type="ORF">TEOVI_000190200</name>
</gene>
<dbReference type="SMR" id="A0A1G4IDH8"/>
<dbReference type="GeneID" id="92375842"/>
<keyword evidence="2" id="KW-1185">Reference proteome</keyword>
<organism evidence="1 2">
    <name type="scientific">Trypanosoma equiperdum</name>
    <dbReference type="NCBI Taxonomy" id="5694"/>
    <lineage>
        <taxon>Eukaryota</taxon>
        <taxon>Discoba</taxon>
        <taxon>Euglenozoa</taxon>
        <taxon>Kinetoplastea</taxon>
        <taxon>Metakinetoplastina</taxon>
        <taxon>Trypanosomatida</taxon>
        <taxon>Trypanosomatidae</taxon>
        <taxon>Trypanosoma</taxon>
    </lineage>
</organism>
<evidence type="ECO:0000313" key="2">
    <source>
        <dbReference type="Proteomes" id="UP000195570"/>
    </source>
</evidence>